<protein>
    <submittedName>
        <fullName evidence="1">Uncharacterized protein</fullName>
    </submittedName>
</protein>
<name>J0QR77_9HYPH</name>
<dbReference type="AlphaFoldDB" id="J0QR77"/>
<dbReference type="Proteomes" id="UP000001077">
    <property type="component" value="Unassembled WGS sequence"/>
</dbReference>
<dbReference type="EMBL" id="AILY01000022">
    <property type="protein sequence ID" value="EJF85549.1"/>
    <property type="molecule type" value="Genomic_DNA"/>
</dbReference>
<dbReference type="PATRIC" id="fig|1094556.3.peg.1268"/>
<dbReference type="HOGENOM" id="CLU_2630986_0_0_5"/>
<dbReference type="RefSeq" id="WP_007347407.1">
    <property type="nucleotide sequence ID" value="NZ_CALY02000014.1"/>
</dbReference>
<dbReference type="eggNOG" id="ENOG502ZYU2">
    <property type="taxonomic scope" value="Bacteria"/>
</dbReference>
<gene>
    <name evidence="1" type="ORF">MCY_01110</name>
</gene>
<organism evidence="1 2">
    <name type="scientific">Bartonella rattimassiliensis 15908</name>
    <dbReference type="NCBI Taxonomy" id="1094556"/>
    <lineage>
        <taxon>Bacteria</taxon>
        <taxon>Pseudomonadati</taxon>
        <taxon>Pseudomonadota</taxon>
        <taxon>Alphaproteobacteria</taxon>
        <taxon>Hyphomicrobiales</taxon>
        <taxon>Bartonellaceae</taxon>
        <taxon>Bartonella</taxon>
    </lineage>
</organism>
<keyword evidence="2" id="KW-1185">Reference proteome</keyword>
<accession>J0QR77</accession>
<comment type="caution">
    <text evidence="1">The sequence shown here is derived from an EMBL/GenBank/DDBJ whole genome shotgun (WGS) entry which is preliminary data.</text>
</comment>
<evidence type="ECO:0000313" key="1">
    <source>
        <dbReference type="EMBL" id="EJF85549.1"/>
    </source>
</evidence>
<reference evidence="1 2" key="1">
    <citation type="submission" date="2012-03" db="EMBL/GenBank/DDBJ databases">
        <title>The Genome Sequence of Bartonella rattimassiliensis 15908.</title>
        <authorList>
            <consortium name="The Broad Institute Genome Sequencing Platform"/>
            <consortium name="The Broad Institute Genome Sequencing Center for Infectious Disease"/>
            <person name="Feldgarden M."/>
            <person name="Kirby J."/>
            <person name="Kosoy M."/>
            <person name="Birtles R."/>
            <person name="Probert W.S."/>
            <person name="Chiaraviglio L."/>
            <person name="Young S.K."/>
            <person name="Zeng Q."/>
            <person name="Gargeya S."/>
            <person name="Fitzgerald M."/>
            <person name="Haas B."/>
            <person name="Abouelleil A."/>
            <person name="Alvarado L."/>
            <person name="Arachchi H.M."/>
            <person name="Berlin A."/>
            <person name="Chapman S.B."/>
            <person name="Gearin G."/>
            <person name="Goldberg J."/>
            <person name="Griggs A."/>
            <person name="Gujja S."/>
            <person name="Hansen M."/>
            <person name="Heiman D."/>
            <person name="Howarth C."/>
            <person name="Larimer J."/>
            <person name="Lui A."/>
            <person name="MacDonald P.J.P."/>
            <person name="McCowen C."/>
            <person name="Montmayeur A."/>
            <person name="Murphy C."/>
            <person name="Neiman D."/>
            <person name="Pearson M."/>
            <person name="Priest M."/>
            <person name="Roberts A."/>
            <person name="Saif S."/>
            <person name="Shea T."/>
            <person name="Sisk P."/>
            <person name="Stolte C."/>
            <person name="Sykes S."/>
            <person name="Wortman J."/>
            <person name="Nusbaum C."/>
            <person name="Birren B."/>
        </authorList>
    </citation>
    <scope>NUCLEOTIDE SEQUENCE [LARGE SCALE GENOMIC DNA]</scope>
    <source>
        <strain evidence="1 2">15908</strain>
    </source>
</reference>
<proteinExistence type="predicted"/>
<evidence type="ECO:0000313" key="2">
    <source>
        <dbReference type="Proteomes" id="UP000001077"/>
    </source>
</evidence>
<sequence length="77" mass="9147">MSKLFYKAVIEDVQNKKYTDAELEALLDAFEYTVKKIATTLARKAWYALEDYATAKQYDIDRFTLMIERKEILGQWQ</sequence>
<dbReference type="STRING" id="1094556.MCY_01110"/>